<dbReference type="EMBL" id="BSYR01000065">
    <property type="protein sequence ID" value="GMJ12623.1"/>
    <property type="molecule type" value="Genomic_DNA"/>
</dbReference>
<name>A0A9W7MPA7_HIBTR</name>
<evidence type="ECO:0000313" key="1">
    <source>
        <dbReference type="EMBL" id="GMJ12623.1"/>
    </source>
</evidence>
<dbReference type="OrthoDB" id="683342at2759"/>
<proteinExistence type="predicted"/>
<reference evidence="1" key="1">
    <citation type="submission" date="2023-05" db="EMBL/GenBank/DDBJ databases">
        <title>Genome and transcriptome analyses reveal genes involved in the formation of fine ridges on petal epidermal cells in Hibiscus trionum.</title>
        <authorList>
            <person name="Koshimizu S."/>
            <person name="Masuda S."/>
            <person name="Ishii T."/>
            <person name="Shirasu K."/>
            <person name="Hoshino A."/>
            <person name="Arita M."/>
        </authorList>
    </citation>
    <scope>NUCLEOTIDE SEQUENCE</scope>
    <source>
        <strain evidence="1">Hamamatsu line</strain>
    </source>
</reference>
<gene>
    <name evidence="1" type="ORF">HRI_004931500</name>
</gene>
<keyword evidence="2" id="KW-1185">Reference proteome</keyword>
<organism evidence="1 2">
    <name type="scientific">Hibiscus trionum</name>
    <name type="common">Flower of an hour</name>
    <dbReference type="NCBI Taxonomy" id="183268"/>
    <lineage>
        <taxon>Eukaryota</taxon>
        <taxon>Viridiplantae</taxon>
        <taxon>Streptophyta</taxon>
        <taxon>Embryophyta</taxon>
        <taxon>Tracheophyta</taxon>
        <taxon>Spermatophyta</taxon>
        <taxon>Magnoliopsida</taxon>
        <taxon>eudicotyledons</taxon>
        <taxon>Gunneridae</taxon>
        <taxon>Pentapetalae</taxon>
        <taxon>rosids</taxon>
        <taxon>malvids</taxon>
        <taxon>Malvales</taxon>
        <taxon>Malvaceae</taxon>
        <taxon>Malvoideae</taxon>
        <taxon>Hibiscus</taxon>
    </lineage>
</organism>
<evidence type="ECO:0000313" key="2">
    <source>
        <dbReference type="Proteomes" id="UP001165190"/>
    </source>
</evidence>
<dbReference type="AlphaFoldDB" id="A0A9W7MPA7"/>
<dbReference type="PANTHER" id="PTHR36346">
    <property type="entry name" value="EXPRESSED PROTEIN"/>
    <property type="match status" value="1"/>
</dbReference>
<comment type="caution">
    <text evidence="1">The sequence shown here is derived from an EMBL/GenBank/DDBJ whole genome shotgun (WGS) entry which is preliminary data.</text>
</comment>
<protein>
    <submittedName>
        <fullName evidence="1">Uncharacterized protein</fullName>
    </submittedName>
</protein>
<dbReference type="Proteomes" id="UP001165190">
    <property type="component" value="Unassembled WGS sequence"/>
</dbReference>
<accession>A0A9W7MPA7</accession>
<sequence>MSAIVVVWVDEIEKLKEKVQARRPLLWRAKKEQRSAQETRVEEKEAARETTLSETTLCLLMDRFVPW</sequence>
<dbReference type="PANTHER" id="PTHR36346:SF2">
    <property type="entry name" value="EXPRESSED PROTEIN"/>
    <property type="match status" value="1"/>
</dbReference>